<evidence type="ECO:0000259" key="12">
    <source>
        <dbReference type="PROSITE" id="PS51005"/>
    </source>
</evidence>
<dbReference type="InterPro" id="IPR036093">
    <property type="entry name" value="NAC_dom_sf"/>
</dbReference>
<evidence type="ECO:0000256" key="9">
    <source>
        <dbReference type="ARBA" id="ARBA00023163"/>
    </source>
</evidence>
<evidence type="ECO:0000256" key="1">
    <source>
        <dbReference type="ARBA" id="ARBA00004123"/>
    </source>
</evidence>
<keyword evidence="3" id="KW-0812">Transmembrane</keyword>
<feature type="region of interest" description="Disordered" evidence="11">
    <location>
        <begin position="151"/>
        <end position="178"/>
    </location>
</feature>
<evidence type="ECO:0000256" key="2">
    <source>
        <dbReference type="ARBA" id="ARBA00004167"/>
    </source>
</evidence>
<evidence type="ECO:0000256" key="4">
    <source>
        <dbReference type="ARBA" id="ARBA00022989"/>
    </source>
</evidence>
<dbReference type="SUPFAM" id="SSF101941">
    <property type="entry name" value="NAC domain"/>
    <property type="match status" value="1"/>
</dbReference>
<keyword evidence="10" id="KW-0539">Nucleus</keyword>
<organism evidence="13">
    <name type="scientific">Fagus sylvatica</name>
    <name type="common">Beechnut</name>
    <dbReference type="NCBI Taxonomy" id="28930"/>
    <lineage>
        <taxon>Eukaryota</taxon>
        <taxon>Viridiplantae</taxon>
        <taxon>Streptophyta</taxon>
        <taxon>Embryophyta</taxon>
        <taxon>Tracheophyta</taxon>
        <taxon>Spermatophyta</taxon>
        <taxon>Magnoliopsida</taxon>
        <taxon>eudicotyledons</taxon>
        <taxon>Gunneridae</taxon>
        <taxon>Pentapetalae</taxon>
        <taxon>rosids</taxon>
        <taxon>fabids</taxon>
        <taxon>Fagales</taxon>
        <taxon>Fagaceae</taxon>
        <taxon>Fagus</taxon>
    </lineage>
</organism>
<keyword evidence="5" id="KW-0805">Transcription regulation</keyword>
<comment type="subcellular location">
    <subcellularLocation>
        <location evidence="2">Membrane</location>
        <topology evidence="2">Single-pass membrane protein</topology>
    </subcellularLocation>
    <subcellularLocation>
        <location evidence="1">Nucleus</location>
    </subcellularLocation>
</comment>
<dbReference type="GO" id="GO:0006355">
    <property type="term" value="P:regulation of DNA-templated transcription"/>
    <property type="evidence" value="ECO:0007669"/>
    <property type="project" value="InterPro"/>
</dbReference>
<dbReference type="GO" id="GO:0016020">
    <property type="term" value="C:membrane"/>
    <property type="evidence" value="ECO:0007669"/>
    <property type="project" value="UniProtKB-SubCell"/>
</dbReference>
<gene>
    <name evidence="13" type="ORF">FSB_LOCUS52863</name>
</gene>
<evidence type="ECO:0000256" key="5">
    <source>
        <dbReference type="ARBA" id="ARBA00023015"/>
    </source>
</evidence>
<feature type="domain" description="NAC" evidence="12">
    <location>
        <begin position="5"/>
        <end position="150"/>
    </location>
</feature>
<keyword evidence="8" id="KW-0010">Activator</keyword>
<dbReference type="Pfam" id="PF02365">
    <property type="entry name" value="NAM"/>
    <property type="match status" value="1"/>
</dbReference>
<dbReference type="GO" id="GO:0005634">
    <property type="term" value="C:nucleus"/>
    <property type="evidence" value="ECO:0007669"/>
    <property type="project" value="UniProtKB-SubCell"/>
</dbReference>
<proteinExistence type="predicted"/>
<name>A0A2N9ILX4_FAGSY</name>
<keyword evidence="7" id="KW-0472">Membrane</keyword>
<dbReference type="Gene3D" id="2.170.150.80">
    <property type="entry name" value="NAC domain"/>
    <property type="match status" value="1"/>
</dbReference>
<evidence type="ECO:0000256" key="6">
    <source>
        <dbReference type="ARBA" id="ARBA00023125"/>
    </source>
</evidence>
<keyword evidence="9" id="KW-0804">Transcription</keyword>
<reference evidence="13" key="1">
    <citation type="submission" date="2018-02" db="EMBL/GenBank/DDBJ databases">
        <authorList>
            <person name="Cohen D.B."/>
            <person name="Kent A.D."/>
        </authorList>
    </citation>
    <scope>NUCLEOTIDE SEQUENCE</scope>
</reference>
<evidence type="ECO:0000256" key="10">
    <source>
        <dbReference type="ARBA" id="ARBA00023242"/>
    </source>
</evidence>
<dbReference type="PANTHER" id="PTHR31744">
    <property type="entry name" value="PROTEIN CUP-SHAPED COTYLEDON 2-RELATED"/>
    <property type="match status" value="1"/>
</dbReference>
<protein>
    <recommendedName>
        <fullName evidence="12">NAC domain-containing protein</fullName>
    </recommendedName>
</protein>
<keyword evidence="6" id="KW-0238">DNA-binding</keyword>
<evidence type="ECO:0000256" key="8">
    <source>
        <dbReference type="ARBA" id="ARBA00023159"/>
    </source>
</evidence>
<keyword evidence="4" id="KW-1133">Transmembrane helix</keyword>
<dbReference type="EMBL" id="OIVN01006057">
    <property type="protein sequence ID" value="SPD24981.1"/>
    <property type="molecule type" value="Genomic_DNA"/>
</dbReference>
<dbReference type="GO" id="GO:0000976">
    <property type="term" value="F:transcription cis-regulatory region binding"/>
    <property type="evidence" value="ECO:0007669"/>
    <property type="project" value="UniProtKB-ARBA"/>
</dbReference>
<evidence type="ECO:0000256" key="3">
    <source>
        <dbReference type="ARBA" id="ARBA00022692"/>
    </source>
</evidence>
<dbReference type="PROSITE" id="PS51005">
    <property type="entry name" value="NAC"/>
    <property type="match status" value="1"/>
</dbReference>
<dbReference type="PANTHER" id="PTHR31744:SF216">
    <property type="entry name" value="NAC TRANSCRIPTION FACTOR"/>
    <property type="match status" value="1"/>
</dbReference>
<evidence type="ECO:0000313" key="13">
    <source>
        <dbReference type="EMBL" id="SPD24981.1"/>
    </source>
</evidence>
<dbReference type="InterPro" id="IPR003441">
    <property type="entry name" value="NAC-dom"/>
</dbReference>
<evidence type="ECO:0000256" key="7">
    <source>
        <dbReference type="ARBA" id="ARBA00023136"/>
    </source>
</evidence>
<accession>A0A2N9ILX4</accession>
<sequence>MIQKFPMGFRFSPTDKELINHYVRLKIEGRDSEVDFIPEVDFYKYEPWHLPEFSEKKLDIPQWLFFCRHDGTSDYRPTNFGYWKASGKPSYFSSRKSGPNSTSLNAMKKTLVYYRGGRHGGKDKGNHWVMHEFSATDPHQGNSIAHVLARHARPEQGPRDTISVDDVKDDLNSKNLKKNSENCDENYIEGLVARDKPNVEGNRK</sequence>
<evidence type="ECO:0000256" key="11">
    <source>
        <dbReference type="SAM" id="MobiDB-lite"/>
    </source>
</evidence>
<dbReference type="AlphaFoldDB" id="A0A2N9ILX4"/>